<evidence type="ECO:0000313" key="2">
    <source>
        <dbReference type="Proteomes" id="UP001057452"/>
    </source>
</evidence>
<feature type="non-terminal residue" evidence="1">
    <location>
        <position position="1"/>
    </location>
</feature>
<organism evidence="1 2">
    <name type="scientific">Chaenocephalus aceratus</name>
    <name type="common">Blackfin icefish</name>
    <name type="synonym">Chaenichthys aceratus</name>
    <dbReference type="NCBI Taxonomy" id="36190"/>
    <lineage>
        <taxon>Eukaryota</taxon>
        <taxon>Metazoa</taxon>
        <taxon>Chordata</taxon>
        <taxon>Craniata</taxon>
        <taxon>Vertebrata</taxon>
        <taxon>Euteleostomi</taxon>
        <taxon>Actinopterygii</taxon>
        <taxon>Neopterygii</taxon>
        <taxon>Teleostei</taxon>
        <taxon>Neoteleostei</taxon>
        <taxon>Acanthomorphata</taxon>
        <taxon>Eupercaria</taxon>
        <taxon>Perciformes</taxon>
        <taxon>Notothenioidei</taxon>
        <taxon>Channichthyidae</taxon>
        <taxon>Chaenocephalus</taxon>
    </lineage>
</organism>
<protein>
    <submittedName>
        <fullName evidence="1">Uncharacterized protein</fullName>
    </submittedName>
</protein>
<sequence>NHLALARIPGLSSQSLGGMATRSNLAKRRMEARGLSGAQRSRQVFRGNIAVEKRLQLTNKGHLAPSSRADMCSPRCY</sequence>
<keyword evidence="2" id="KW-1185">Reference proteome</keyword>
<dbReference type="EMBL" id="CM043787">
    <property type="protein sequence ID" value="KAI4830049.1"/>
    <property type="molecule type" value="Genomic_DNA"/>
</dbReference>
<evidence type="ECO:0000313" key="1">
    <source>
        <dbReference type="EMBL" id="KAI4830049.1"/>
    </source>
</evidence>
<feature type="non-terminal residue" evidence="1">
    <location>
        <position position="77"/>
    </location>
</feature>
<gene>
    <name evidence="1" type="ORF">KUCAC02_001703</name>
</gene>
<reference evidence="1" key="1">
    <citation type="submission" date="2022-05" db="EMBL/GenBank/DDBJ databases">
        <title>Chromosome-level genome of Chaenocephalus aceratus.</title>
        <authorList>
            <person name="Park H."/>
        </authorList>
    </citation>
    <scope>NUCLEOTIDE SEQUENCE</scope>
    <source>
        <strain evidence="1">KU_202001</strain>
    </source>
</reference>
<dbReference type="Proteomes" id="UP001057452">
    <property type="component" value="Chromosome 3"/>
</dbReference>
<comment type="caution">
    <text evidence="1">The sequence shown here is derived from an EMBL/GenBank/DDBJ whole genome shotgun (WGS) entry which is preliminary data.</text>
</comment>
<name>A0ACB9XS39_CHAAC</name>
<accession>A0ACB9XS39</accession>
<proteinExistence type="predicted"/>